<sequence length="172" mass="19262">METGCGLTEEEEEWLDNGGNLIEEFVLMDRLKEISPNNQHIAISATDIVIIEKINTYEIDKPQAKPSKTTSSPQPKSKTAVASPIAKKKTPVATPSAKKKESVKEKLNLKSASKASRKPVRATLAQKLEVLDWHRKNGENQTKTARHFAEIYPEIGFKQPLVSAWVKEEDRI</sequence>
<feature type="compositionally biased region" description="Low complexity" evidence="1">
    <location>
        <begin position="65"/>
        <end position="79"/>
    </location>
</feature>
<dbReference type="Proteomes" id="UP000324748">
    <property type="component" value="Unassembled WGS sequence"/>
</dbReference>
<dbReference type="AlphaFoldDB" id="A0A5B0Q4I0"/>
<evidence type="ECO:0000313" key="2">
    <source>
        <dbReference type="EMBL" id="KAA1108121.1"/>
    </source>
</evidence>
<dbReference type="EMBL" id="VSWC01000028">
    <property type="protein sequence ID" value="KAA1108121.1"/>
    <property type="molecule type" value="Genomic_DNA"/>
</dbReference>
<feature type="region of interest" description="Disordered" evidence="1">
    <location>
        <begin position="60"/>
        <end position="120"/>
    </location>
</feature>
<proteinExistence type="predicted"/>
<accession>A0A5B0Q4I0</accession>
<protein>
    <submittedName>
        <fullName evidence="2">Uncharacterized protein</fullName>
    </submittedName>
</protein>
<evidence type="ECO:0000256" key="1">
    <source>
        <dbReference type="SAM" id="MobiDB-lite"/>
    </source>
</evidence>
<evidence type="ECO:0000313" key="3">
    <source>
        <dbReference type="Proteomes" id="UP000324748"/>
    </source>
</evidence>
<gene>
    <name evidence="2" type="ORF">PGT21_001048</name>
</gene>
<comment type="caution">
    <text evidence="2">The sequence shown here is derived from an EMBL/GenBank/DDBJ whole genome shotgun (WGS) entry which is preliminary data.</text>
</comment>
<name>A0A5B0Q4I0_PUCGR</name>
<organism evidence="2 3">
    <name type="scientific">Puccinia graminis f. sp. tritici</name>
    <dbReference type="NCBI Taxonomy" id="56615"/>
    <lineage>
        <taxon>Eukaryota</taxon>
        <taxon>Fungi</taxon>
        <taxon>Dikarya</taxon>
        <taxon>Basidiomycota</taxon>
        <taxon>Pucciniomycotina</taxon>
        <taxon>Pucciniomycetes</taxon>
        <taxon>Pucciniales</taxon>
        <taxon>Pucciniaceae</taxon>
        <taxon>Puccinia</taxon>
    </lineage>
</organism>
<reference evidence="2 3" key="1">
    <citation type="submission" date="2019-05" db="EMBL/GenBank/DDBJ databases">
        <title>Emergence of the Ug99 lineage of the wheat stem rust pathogen through somatic hybridization.</title>
        <authorList>
            <person name="Li F."/>
            <person name="Upadhyaya N.M."/>
            <person name="Sperschneider J."/>
            <person name="Matny O."/>
            <person name="Nguyen-Phuc H."/>
            <person name="Mago R."/>
            <person name="Raley C."/>
            <person name="Miller M.E."/>
            <person name="Silverstein K.A.T."/>
            <person name="Henningsen E."/>
            <person name="Hirsch C.D."/>
            <person name="Visser B."/>
            <person name="Pretorius Z.A."/>
            <person name="Steffenson B.J."/>
            <person name="Schwessinger B."/>
            <person name="Dodds P.N."/>
            <person name="Figueroa M."/>
        </authorList>
    </citation>
    <scope>NUCLEOTIDE SEQUENCE [LARGE SCALE GENOMIC DNA]</scope>
    <source>
        <strain evidence="2">21-0</strain>
    </source>
</reference>
<keyword evidence="3" id="KW-1185">Reference proteome</keyword>
<dbReference type="OrthoDB" id="2507562at2759"/>
<feature type="compositionally biased region" description="Basic and acidic residues" evidence="1">
    <location>
        <begin position="98"/>
        <end position="108"/>
    </location>
</feature>